<dbReference type="Pfam" id="PF10003">
    <property type="entry name" value="DUF2244"/>
    <property type="match status" value="1"/>
</dbReference>
<keyword evidence="3" id="KW-1185">Reference proteome</keyword>
<dbReference type="RefSeq" id="WP_245779250.1">
    <property type="nucleotide sequence ID" value="NZ_FOQH01000011.1"/>
</dbReference>
<keyword evidence="1" id="KW-0812">Transmembrane</keyword>
<dbReference type="InterPro" id="IPR019253">
    <property type="entry name" value="DUF2244_TM"/>
</dbReference>
<sequence length="172" mass="18847">MEIGRPGGNPPAVDRSDPPLYEVTLWPNRSLGRRGFGVVMGGSAAMLSLPMIPLAGTKAALGLLPFVLGALGALGWFLRRNARDLSLHEQLRLWPDLITVERHEPSGRVLRWQANPHWVRLKLDPDGRPQNYLTLKGGGREIELGAFLSPEERAELAEQIEMAMARARGASG</sequence>
<evidence type="ECO:0000313" key="2">
    <source>
        <dbReference type="EMBL" id="SFI98609.1"/>
    </source>
</evidence>
<keyword evidence="1" id="KW-0472">Membrane</keyword>
<dbReference type="Proteomes" id="UP000199377">
    <property type="component" value="Unassembled WGS sequence"/>
</dbReference>
<organism evidence="2 3">
    <name type="scientific">Albimonas pacifica</name>
    <dbReference type="NCBI Taxonomy" id="1114924"/>
    <lineage>
        <taxon>Bacteria</taxon>
        <taxon>Pseudomonadati</taxon>
        <taxon>Pseudomonadota</taxon>
        <taxon>Alphaproteobacteria</taxon>
        <taxon>Rhodobacterales</taxon>
        <taxon>Paracoccaceae</taxon>
        <taxon>Albimonas</taxon>
    </lineage>
</organism>
<protein>
    <submittedName>
        <fullName evidence="2">Uncharacterized membrane protein</fullName>
    </submittedName>
</protein>
<dbReference type="STRING" id="1114924.SAMN05216258_111184"/>
<dbReference type="AlphaFoldDB" id="A0A1I3MNS4"/>
<feature type="transmembrane region" description="Helical" evidence="1">
    <location>
        <begin position="35"/>
        <end position="53"/>
    </location>
</feature>
<dbReference type="EMBL" id="FOQH01000011">
    <property type="protein sequence ID" value="SFI98609.1"/>
    <property type="molecule type" value="Genomic_DNA"/>
</dbReference>
<name>A0A1I3MNS4_9RHOB</name>
<reference evidence="2 3" key="1">
    <citation type="submission" date="2016-10" db="EMBL/GenBank/DDBJ databases">
        <authorList>
            <person name="de Groot N.N."/>
        </authorList>
    </citation>
    <scope>NUCLEOTIDE SEQUENCE [LARGE SCALE GENOMIC DNA]</scope>
    <source>
        <strain evidence="2 3">CGMCC 1.11030</strain>
    </source>
</reference>
<evidence type="ECO:0000256" key="1">
    <source>
        <dbReference type="SAM" id="Phobius"/>
    </source>
</evidence>
<accession>A0A1I3MNS4</accession>
<keyword evidence="1" id="KW-1133">Transmembrane helix</keyword>
<evidence type="ECO:0000313" key="3">
    <source>
        <dbReference type="Proteomes" id="UP000199377"/>
    </source>
</evidence>
<gene>
    <name evidence="2" type="ORF">SAMN05216258_111184</name>
</gene>
<proteinExistence type="predicted"/>
<feature type="transmembrane region" description="Helical" evidence="1">
    <location>
        <begin position="59"/>
        <end position="78"/>
    </location>
</feature>